<dbReference type="Pfam" id="PF15919">
    <property type="entry name" value="HicB_lk_antitox"/>
    <property type="match status" value="1"/>
</dbReference>
<dbReference type="PANTHER" id="PTHR34504">
    <property type="entry name" value="ANTITOXIN HICB"/>
    <property type="match status" value="1"/>
</dbReference>
<gene>
    <name evidence="2" type="ORF">S06H3_42669</name>
</gene>
<proteinExistence type="predicted"/>
<dbReference type="SUPFAM" id="SSF143100">
    <property type="entry name" value="TTHA1013/TTHA0281-like"/>
    <property type="match status" value="1"/>
</dbReference>
<feature type="domain" description="HicB-like antitoxin of toxin-antitoxin system" evidence="1">
    <location>
        <begin position="6"/>
        <end position="74"/>
    </location>
</feature>
<reference evidence="2" key="1">
    <citation type="journal article" date="2014" name="Front. Microbiol.">
        <title>High frequency of phylogenetically diverse reductive dehalogenase-homologous genes in deep subseafloor sedimentary metagenomes.</title>
        <authorList>
            <person name="Kawai M."/>
            <person name="Futagami T."/>
            <person name="Toyoda A."/>
            <person name="Takaki Y."/>
            <person name="Nishi S."/>
            <person name="Hori S."/>
            <person name="Arai W."/>
            <person name="Tsubouchi T."/>
            <person name="Morono Y."/>
            <person name="Uchiyama I."/>
            <person name="Ito T."/>
            <person name="Fujiyama A."/>
            <person name="Inagaki F."/>
            <person name="Takami H."/>
        </authorList>
    </citation>
    <scope>NUCLEOTIDE SEQUENCE</scope>
    <source>
        <strain evidence="2">Expedition CK06-06</strain>
    </source>
</reference>
<dbReference type="EMBL" id="BARV01026409">
    <property type="protein sequence ID" value="GAI40586.1"/>
    <property type="molecule type" value="Genomic_DNA"/>
</dbReference>
<organism evidence="2">
    <name type="scientific">marine sediment metagenome</name>
    <dbReference type="NCBI Taxonomy" id="412755"/>
    <lineage>
        <taxon>unclassified sequences</taxon>
        <taxon>metagenomes</taxon>
        <taxon>ecological metagenomes</taxon>
    </lineage>
</organism>
<dbReference type="InterPro" id="IPR035069">
    <property type="entry name" value="TTHA1013/TTHA0281-like"/>
</dbReference>
<sequence>WNSPLDEDGIFVAECPSLLGCISQGNSRKEVLENIQDAIKGYLESLRKHDEPVPPSIEKEIVEVASYNDTIVFVDFSICYNNTEYNEIIKIE</sequence>
<protein>
    <recommendedName>
        <fullName evidence="1">HicB-like antitoxin of toxin-antitoxin system domain-containing protein</fullName>
    </recommendedName>
</protein>
<evidence type="ECO:0000259" key="1">
    <source>
        <dbReference type="Pfam" id="PF15919"/>
    </source>
</evidence>
<feature type="non-terminal residue" evidence="2">
    <location>
        <position position="1"/>
    </location>
</feature>
<dbReference type="AlphaFoldDB" id="X1PDN3"/>
<dbReference type="InterPro" id="IPR031807">
    <property type="entry name" value="HicB-like"/>
</dbReference>
<evidence type="ECO:0000313" key="2">
    <source>
        <dbReference type="EMBL" id="GAI40586.1"/>
    </source>
</evidence>
<dbReference type="InterPro" id="IPR051404">
    <property type="entry name" value="TA_system_antitoxin"/>
</dbReference>
<accession>X1PDN3</accession>
<name>X1PDN3_9ZZZZ</name>
<dbReference type="PANTHER" id="PTHR34504:SF2">
    <property type="entry name" value="UPF0150 PROTEIN SSL0259"/>
    <property type="match status" value="1"/>
</dbReference>
<dbReference type="Gene3D" id="3.30.160.250">
    <property type="match status" value="1"/>
</dbReference>
<comment type="caution">
    <text evidence="2">The sequence shown here is derived from an EMBL/GenBank/DDBJ whole genome shotgun (WGS) entry which is preliminary data.</text>
</comment>